<evidence type="ECO:0000313" key="1">
    <source>
        <dbReference type="EMBL" id="KAJ1677288.1"/>
    </source>
</evidence>
<name>A0ACC1HQ87_9FUNG</name>
<dbReference type="Proteomes" id="UP001145114">
    <property type="component" value="Unassembled WGS sequence"/>
</dbReference>
<keyword evidence="2" id="KW-1185">Reference proteome</keyword>
<reference evidence="1" key="1">
    <citation type="submission" date="2022-06" db="EMBL/GenBank/DDBJ databases">
        <title>Phylogenomic reconstructions and comparative analyses of Kickxellomycotina fungi.</title>
        <authorList>
            <person name="Reynolds N.K."/>
            <person name="Stajich J.E."/>
            <person name="Barry K."/>
            <person name="Grigoriev I.V."/>
            <person name="Crous P."/>
            <person name="Smith M.E."/>
        </authorList>
    </citation>
    <scope>NUCLEOTIDE SEQUENCE</scope>
    <source>
        <strain evidence="1">RSA 2271</strain>
    </source>
</reference>
<dbReference type="EMBL" id="JAMZIH010002676">
    <property type="protein sequence ID" value="KAJ1677288.1"/>
    <property type="molecule type" value="Genomic_DNA"/>
</dbReference>
<evidence type="ECO:0000313" key="2">
    <source>
        <dbReference type="Proteomes" id="UP001145114"/>
    </source>
</evidence>
<comment type="caution">
    <text evidence="1">The sequence shown here is derived from an EMBL/GenBank/DDBJ whole genome shotgun (WGS) entry which is preliminary data.</text>
</comment>
<organism evidence="1 2">
    <name type="scientific">Spiromyces aspiralis</name>
    <dbReference type="NCBI Taxonomy" id="68401"/>
    <lineage>
        <taxon>Eukaryota</taxon>
        <taxon>Fungi</taxon>
        <taxon>Fungi incertae sedis</taxon>
        <taxon>Zoopagomycota</taxon>
        <taxon>Kickxellomycotina</taxon>
        <taxon>Kickxellomycetes</taxon>
        <taxon>Kickxellales</taxon>
        <taxon>Kickxellaceae</taxon>
        <taxon>Spiromyces</taxon>
    </lineage>
</organism>
<gene>
    <name evidence="1" type="ORF">EV182_006477</name>
</gene>
<protein>
    <submittedName>
        <fullName evidence="1">Uncharacterized protein</fullName>
    </submittedName>
</protein>
<accession>A0ACC1HQ87</accession>
<sequence>MEPLDSEYIKLESHSKQMYETGVSLRLNSHRLMCELEAADREVAHWEAQLELASEQLQQVENAIKDGVVNYISNNVDDIDTLVRLELFKTFQA</sequence>
<proteinExistence type="predicted"/>